<gene>
    <name evidence="2" type="ORF">EBO34_20190</name>
</gene>
<keyword evidence="1" id="KW-1133">Transmembrane helix</keyword>
<sequence>MFLFVWILLLSYTIFLAPGHGFGDDPTARALVSGDFSNVDPLVTAVFSMLGLYPVIFLMLLIPKDRCRWPAWPFALFSFGLGAFSILPYLAFRKDVTRREARGPGWLRSVLLHPITIVFALFIAVTLYLTAITGGSVTAYGEAFMSSHLVSTMTVDLLVVVWITFWLAKYEWHLRFSWLAFIPAVGVLVLLLQRKKLSVEESNEDR</sequence>
<dbReference type="Proteomes" id="UP000278746">
    <property type="component" value="Unassembled WGS sequence"/>
</dbReference>
<feature type="transmembrane region" description="Helical" evidence="1">
    <location>
        <begin position="174"/>
        <end position="192"/>
    </location>
</feature>
<feature type="transmembrane region" description="Helical" evidence="1">
    <location>
        <begin position="112"/>
        <end position="137"/>
    </location>
</feature>
<evidence type="ECO:0000313" key="3">
    <source>
        <dbReference type="Proteomes" id="UP000278746"/>
    </source>
</evidence>
<dbReference type="PANTHER" id="PTHR36009">
    <property type="match status" value="1"/>
</dbReference>
<evidence type="ECO:0000256" key="1">
    <source>
        <dbReference type="SAM" id="Phobius"/>
    </source>
</evidence>
<feature type="transmembrane region" description="Helical" evidence="1">
    <location>
        <begin position="42"/>
        <end position="62"/>
    </location>
</feature>
<dbReference type="AlphaFoldDB" id="A0A3M7TKZ5"/>
<keyword evidence="3" id="KW-1185">Reference proteome</keyword>
<evidence type="ECO:0000313" key="2">
    <source>
        <dbReference type="EMBL" id="RNA66076.1"/>
    </source>
</evidence>
<feature type="transmembrane region" description="Helical" evidence="1">
    <location>
        <begin position="149"/>
        <end position="168"/>
    </location>
</feature>
<keyword evidence="1" id="KW-0812">Transmembrane</keyword>
<dbReference type="PANTHER" id="PTHR36009:SF3">
    <property type="entry name" value="TRANSMEMBRANE PROTEIN"/>
    <property type="match status" value="1"/>
</dbReference>
<evidence type="ECO:0008006" key="4">
    <source>
        <dbReference type="Google" id="ProtNLM"/>
    </source>
</evidence>
<dbReference type="EMBL" id="RHIB01000005">
    <property type="protein sequence ID" value="RNA66076.1"/>
    <property type="molecule type" value="Genomic_DNA"/>
</dbReference>
<reference evidence="2 3" key="1">
    <citation type="submission" date="2018-10" db="EMBL/GenBank/DDBJ databases">
        <title>Bacillus Keqinensis sp. nov., a moderately halophilic bacterium isolated from a saline-alkaline lake.</title>
        <authorList>
            <person name="Wang H."/>
        </authorList>
    </citation>
    <scope>NUCLEOTIDE SEQUENCE [LARGE SCALE GENOMIC DNA]</scope>
    <source>
        <strain evidence="2 3">KQ-3</strain>
    </source>
</reference>
<feature type="transmembrane region" description="Helical" evidence="1">
    <location>
        <begin position="74"/>
        <end position="92"/>
    </location>
</feature>
<name>A0A3M7TKZ5_9BACI</name>
<organism evidence="2 3">
    <name type="scientific">Alteribacter keqinensis</name>
    <dbReference type="NCBI Taxonomy" id="2483800"/>
    <lineage>
        <taxon>Bacteria</taxon>
        <taxon>Bacillati</taxon>
        <taxon>Bacillota</taxon>
        <taxon>Bacilli</taxon>
        <taxon>Bacillales</taxon>
        <taxon>Bacillaceae</taxon>
        <taxon>Alteribacter</taxon>
    </lineage>
</organism>
<protein>
    <recommendedName>
        <fullName evidence="4">DUF2834 domain-containing protein</fullName>
    </recommendedName>
</protein>
<comment type="caution">
    <text evidence="2">The sequence shown here is derived from an EMBL/GenBank/DDBJ whole genome shotgun (WGS) entry which is preliminary data.</text>
</comment>
<keyword evidence="1" id="KW-0472">Membrane</keyword>
<proteinExistence type="predicted"/>
<accession>A0A3M7TKZ5</accession>
<dbReference type="OrthoDB" id="482433at2"/>